<dbReference type="NCBIfam" id="NF038065">
    <property type="entry name" value="Pr6Pr"/>
    <property type="match status" value="1"/>
</dbReference>
<feature type="transmembrane region" description="Helical" evidence="1">
    <location>
        <begin position="196"/>
        <end position="218"/>
    </location>
</feature>
<feature type="transmembrane region" description="Helical" evidence="1">
    <location>
        <begin position="147"/>
        <end position="166"/>
    </location>
</feature>
<keyword evidence="1" id="KW-1133">Transmembrane helix</keyword>
<evidence type="ECO:0000256" key="1">
    <source>
        <dbReference type="SAM" id="Phobius"/>
    </source>
</evidence>
<organism evidence="2 3">
    <name type="scientific">Floricoccus tropicus</name>
    <dbReference type="NCBI Taxonomy" id="1859473"/>
    <lineage>
        <taxon>Bacteria</taxon>
        <taxon>Bacillati</taxon>
        <taxon>Bacillota</taxon>
        <taxon>Bacilli</taxon>
        <taxon>Lactobacillales</taxon>
        <taxon>Streptococcaceae</taxon>
        <taxon>Floricoccus</taxon>
    </lineage>
</organism>
<feature type="transmembrane region" description="Helical" evidence="1">
    <location>
        <begin position="7"/>
        <end position="25"/>
    </location>
</feature>
<comment type="caution">
    <text evidence="2">The sequence shown here is derived from an EMBL/GenBank/DDBJ whole genome shotgun (WGS) entry which is preliminary data.</text>
</comment>
<dbReference type="InterPro" id="IPR049713">
    <property type="entry name" value="Pr6Pr-like"/>
</dbReference>
<name>A0A1E8GJV6_9LACT</name>
<evidence type="ECO:0000313" key="3">
    <source>
        <dbReference type="Proteomes" id="UP000178622"/>
    </source>
</evidence>
<accession>A0A1E8GJV6</accession>
<dbReference type="Proteomes" id="UP000178622">
    <property type="component" value="Unassembled WGS sequence"/>
</dbReference>
<keyword evidence="1" id="KW-0472">Membrane</keyword>
<dbReference type="EMBL" id="MKIR01000024">
    <property type="protein sequence ID" value="OFI48529.1"/>
    <property type="molecule type" value="Genomic_DNA"/>
</dbReference>
<gene>
    <name evidence="2" type="ORF">BG261_06430</name>
</gene>
<reference evidence="3" key="1">
    <citation type="submission" date="2016-09" db="EMBL/GenBank/DDBJ databases">
        <title>Draft genome sequence of a novel species of the family Streptococcaceae isolated from flowers.</title>
        <authorList>
            <person name="Chuah L.-O."/>
            <person name="Yap K.-P."/>
            <person name="Thong K.L."/>
            <person name="Liong M.T."/>
            <person name="Ahmad R."/>
            <person name="Rusul G."/>
        </authorList>
    </citation>
    <scope>NUCLEOTIDE SEQUENCE [LARGE SCALE GENOMIC DNA]</scope>
    <source>
        <strain evidence="3">DF1</strain>
    </source>
</reference>
<dbReference type="OrthoDB" id="2339644at2"/>
<protein>
    <recommendedName>
        <fullName evidence="4">Pr6Pr family membrane protein</fullName>
    </recommendedName>
</protein>
<keyword evidence="3" id="KW-1185">Reference proteome</keyword>
<feature type="transmembrane region" description="Helical" evidence="1">
    <location>
        <begin position="40"/>
        <end position="60"/>
    </location>
</feature>
<evidence type="ECO:0000313" key="2">
    <source>
        <dbReference type="EMBL" id="OFI48529.1"/>
    </source>
</evidence>
<keyword evidence="1" id="KW-0812">Transmembrane</keyword>
<sequence>MPNLKSISLFIFRFFLILGCGYGLLKEMGLFDGRFSLKHLVYYTILSNLVIFLAYSYLLVRYLLSRKRFGHFEWRDFSPNVMSGLMLMIVVTGLIYNFILAPTLPNSSPYSLTNLSNFLVHTYTPVMVFIDWLLLSRHRDPKQLHPLTWVVIPLVYWIFTIVYASFKIPVNSQGGYYPYFFINADKYGWPQVFKNVGLLLVAFLVLGYLLKGLSYLLYDKSYHYRY</sequence>
<proteinExistence type="predicted"/>
<dbReference type="STRING" id="1859473.BG261_06430"/>
<evidence type="ECO:0008006" key="4">
    <source>
        <dbReference type="Google" id="ProtNLM"/>
    </source>
</evidence>
<dbReference type="AlphaFoldDB" id="A0A1E8GJV6"/>
<feature type="transmembrane region" description="Helical" evidence="1">
    <location>
        <begin position="81"/>
        <end position="98"/>
    </location>
</feature>
<dbReference type="RefSeq" id="WP_070792924.1">
    <property type="nucleotide sequence ID" value="NZ_MKIR01000024.1"/>
</dbReference>
<feature type="transmembrane region" description="Helical" evidence="1">
    <location>
        <begin position="118"/>
        <end position="135"/>
    </location>
</feature>